<evidence type="ECO:0008006" key="3">
    <source>
        <dbReference type="Google" id="ProtNLM"/>
    </source>
</evidence>
<evidence type="ECO:0000313" key="2">
    <source>
        <dbReference type="Proteomes" id="UP000000689"/>
    </source>
</evidence>
<dbReference type="eggNOG" id="ENOG502QSAH">
    <property type="taxonomic scope" value="Eukaryota"/>
</dbReference>
<dbReference type="OMA" id="CIEMGLY"/>
<dbReference type="GO" id="GO:0005737">
    <property type="term" value="C:cytoplasm"/>
    <property type="evidence" value="ECO:0007669"/>
    <property type="project" value="EnsemblFungi"/>
</dbReference>
<dbReference type="GO" id="GO:0042273">
    <property type="term" value="P:ribosomal large subunit biogenesis"/>
    <property type="evidence" value="ECO:0007669"/>
    <property type="project" value="EnsemblFungi"/>
</dbReference>
<sequence>MSDLQTAIEQAKEALSGNNAKKALKILKPFKKSLKSENSSNVILLETFADAYLENGQVDKAYPLLSQSCELDPNGTVGGASKFFTLGQITGGQDGINILAKGIENISTIAGDTLTQEQTSKIVSGLLSMIEIWMTDLCMEPNAEEQCEELIGKVMEISENKSPEGWLTLGSIRISQQRYSEACEAFGQSWNLFEAKKQAIGQDNIEHDDVALNGEYVELLQPLLGLAKMCIEVGLYDIALKVVGAVKEIDEDNLEAYYLEGFTFYLISKVEVFKKTNPSANLSPETMNELNQHIQELPLDLNDTSISENISEARIALSFAENIGKLCDPNDEISQEIVQGTNALLSELGGSIEAKELQKLRKGEKLEGEEDLNVALSDISDEED</sequence>
<proteinExistence type="predicted"/>
<keyword evidence="2" id="KW-1185">Reference proteome</keyword>
<dbReference type="CDD" id="cd24142">
    <property type="entry name" value="ACL4-like"/>
    <property type="match status" value="1"/>
</dbReference>
<organism evidence="1 2">
    <name type="scientific">Naumovozyma dairenensis (strain ATCC 10597 / BCRC 20456 / CBS 421 / NBRC 0211 / NRRL Y-12639)</name>
    <name type="common">Saccharomyces dairenensis</name>
    <dbReference type="NCBI Taxonomy" id="1071378"/>
    <lineage>
        <taxon>Eukaryota</taxon>
        <taxon>Fungi</taxon>
        <taxon>Dikarya</taxon>
        <taxon>Ascomycota</taxon>
        <taxon>Saccharomycotina</taxon>
        <taxon>Saccharomycetes</taxon>
        <taxon>Saccharomycetales</taxon>
        <taxon>Saccharomycetaceae</taxon>
        <taxon>Naumovozyma</taxon>
    </lineage>
</organism>
<evidence type="ECO:0000313" key="1">
    <source>
        <dbReference type="EMBL" id="CCD26978.1"/>
    </source>
</evidence>
<protein>
    <recommendedName>
        <fullName evidence="3">Assembly chaperone of RPL4</fullName>
    </recommendedName>
</protein>
<dbReference type="SUPFAM" id="SSF48452">
    <property type="entry name" value="TPR-like"/>
    <property type="match status" value="1"/>
</dbReference>
<dbReference type="STRING" id="1071378.G0WGQ0"/>
<accession>G0WGQ0</accession>
<dbReference type="GO" id="GO:0051082">
    <property type="term" value="F:unfolded protein binding"/>
    <property type="evidence" value="ECO:0007669"/>
    <property type="project" value="EnsemblFungi"/>
</dbReference>
<dbReference type="AlphaFoldDB" id="G0WGQ0"/>
<dbReference type="HOGENOM" id="CLU_061203_0_0_1"/>
<dbReference type="RefSeq" id="XP_003672221.1">
    <property type="nucleotide sequence ID" value="XM_003672173.1"/>
</dbReference>
<dbReference type="GO" id="GO:0140318">
    <property type="term" value="F:protein transporter activity"/>
    <property type="evidence" value="ECO:0007669"/>
    <property type="project" value="EnsemblFungi"/>
</dbReference>
<dbReference type="KEGG" id="ndi:NDAI_0J00860"/>
<dbReference type="InterPro" id="IPR011990">
    <property type="entry name" value="TPR-like_helical_dom_sf"/>
</dbReference>
<dbReference type="Proteomes" id="UP000000689">
    <property type="component" value="Chromosome 10"/>
</dbReference>
<dbReference type="Gene3D" id="1.25.40.10">
    <property type="entry name" value="Tetratricopeptide repeat domain"/>
    <property type="match status" value="2"/>
</dbReference>
<dbReference type="EMBL" id="HE580276">
    <property type="protein sequence ID" value="CCD26978.1"/>
    <property type="molecule type" value="Genomic_DNA"/>
</dbReference>
<reference evidence="1 2" key="1">
    <citation type="journal article" date="2011" name="Proc. Natl. Acad. Sci. U.S.A.">
        <title>Evolutionary erosion of yeast sex chromosomes by mating-type switching accidents.</title>
        <authorList>
            <person name="Gordon J.L."/>
            <person name="Armisen D."/>
            <person name="Proux-Wera E."/>
            <person name="Oheigeartaigh S.S."/>
            <person name="Byrne K.P."/>
            <person name="Wolfe K.H."/>
        </authorList>
    </citation>
    <scope>NUCLEOTIDE SEQUENCE [LARGE SCALE GENOMIC DNA]</scope>
    <source>
        <strain evidence="2">ATCC 10597 / BCRC 20456 / CBS 421 / NBRC 0211 / NRRL Y-12639</strain>
    </source>
</reference>
<dbReference type="GeneID" id="11494158"/>
<gene>
    <name evidence="1" type="primary">NDAI0J00860</name>
    <name evidence="1" type="ordered locus">NDAI_0J00860</name>
</gene>
<name>G0WGQ0_NAUDC</name>
<dbReference type="GO" id="GO:0005634">
    <property type="term" value="C:nucleus"/>
    <property type="evidence" value="ECO:0007669"/>
    <property type="project" value="EnsemblFungi"/>
</dbReference>
<dbReference type="OrthoDB" id="1914839at2759"/>